<feature type="transmembrane region" description="Helical" evidence="7">
    <location>
        <begin position="264"/>
        <end position="285"/>
    </location>
</feature>
<comment type="subcellular location">
    <subcellularLocation>
        <location evidence="1 7">Cell membrane</location>
        <topology evidence="1 7">Multi-pass membrane protein</topology>
    </subcellularLocation>
</comment>
<keyword evidence="3" id="KW-1003">Cell membrane</keyword>
<evidence type="ECO:0000313" key="9">
    <source>
        <dbReference type="EMBL" id="BBI35407.1"/>
    </source>
</evidence>
<dbReference type="OrthoDB" id="152280at2"/>
<dbReference type="InterPro" id="IPR035906">
    <property type="entry name" value="MetI-like_sf"/>
</dbReference>
<evidence type="ECO:0000259" key="8">
    <source>
        <dbReference type="PROSITE" id="PS50928"/>
    </source>
</evidence>
<sequence length="297" mass="33758">MTAKRTRTLFIASFILPTLILYCIFTLYPILRALYISLFDWSGSSENMDYVGLGNFREMFADPIIYKAIGNDYFLVFWKVIGIMLLATFFAVALTRFKMRGAQFYRVVFFFPNVLSIVVIAVLWRFIYNPSFGLLNGILSFVLQRKVEIPWLGDSDYSIWALLPPAIWAGIGFFMILLIAAIKSIPLPLYESAEIDGATQWKQFVHITLPLIWEQVRVSVVLIVISSLNGSFAIVNVMTEGGPDNSTQVLGYYLYQMGFKQYHMGYASAIGVLILIVSLLTTVILQRLMKREVVEVS</sequence>
<dbReference type="RefSeq" id="WP_130614036.1">
    <property type="nucleotide sequence ID" value="NZ_AP019400.1"/>
</dbReference>
<feature type="transmembrane region" description="Helical" evidence="7">
    <location>
        <begin position="76"/>
        <end position="95"/>
    </location>
</feature>
<dbReference type="Gene3D" id="1.10.3720.10">
    <property type="entry name" value="MetI-like"/>
    <property type="match status" value="1"/>
</dbReference>
<dbReference type="CDD" id="cd06261">
    <property type="entry name" value="TM_PBP2"/>
    <property type="match status" value="1"/>
</dbReference>
<dbReference type="KEGG" id="cohn:KCTCHS21_48060"/>
<name>A0A3T1DBC2_9BACL</name>
<evidence type="ECO:0000256" key="1">
    <source>
        <dbReference type="ARBA" id="ARBA00004651"/>
    </source>
</evidence>
<organism evidence="9 10">
    <name type="scientific">Cohnella abietis</name>
    <dbReference type="NCBI Taxonomy" id="2507935"/>
    <lineage>
        <taxon>Bacteria</taxon>
        <taxon>Bacillati</taxon>
        <taxon>Bacillota</taxon>
        <taxon>Bacilli</taxon>
        <taxon>Bacillales</taxon>
        <taxon>Paenibacillaceae</taxon>
        <taxon>Cohnella</taxon>
    </lineage>
</organism>
<dbReference type="Pfam" id="PF00528">
    <property type="entry name" value="BPD_transp_1"/>
    <property type="match status" value="1"/>
</dbReference>
<keyword evidence="10" id="KW-1185">Reference proteome</keyword>
<proteinExistence type="inferred from homology"/>
<dbReference type="Proteomes" id="UP000289856">
    <property type="component" value="Chromosome"/>
</dbReference>
<evidence type="ECO:0000256" key="4">
    <source>
        <dbReference type="ARBA" id="ARBA00022692"/>
    </source>
</evidence>
<evidence type="ECO:0000313" key="10">
    <source>
        <dbReference type="Proteomes" id="UP000289856"/>
    </source>
</evidence>
<keyword evidence="2 7" id="KW-0813">Transport</keyword>
<protein>
    <submittedName>
        <fullName evidence="9">Sugar ABC transporter permease</fullName>
    </submittedName>
</protein>
<reference evidence="9 10" key="1">
    <citation type="submission" date="2019-01" db="EMBL/GenBank/DDBJ databases">
        <title>Complete genome sequence of Cohnella hallensis HS21 isolated from Korean fir (Abies koreana) rhizospheric soil.</title>
        <authorList>
            <person name="Jiang L."/>
            <person name="Kang S.W."/>
            <person name="Kim S."/>
            <person name="Jung J."/>
            <person name="Kim C.Y."/>
            <person name="Kim D.H."/>
            <person name="Kim S.W."/>
            <person name="Lee J."/>
        </authorList>
    </citation>
    <scope>NUCLEOTIDE SEQUENCE [LARGE SCALE GENOMIC DNA]</scope>
    <source>
        <strain evidence="9 10">HS21</strain>
    </source>
</reference>
<dbReference type="InterPro" id="IPR000515">
    <property type="entry name" value="MetI-like"/>
</dbReference>
<comment type="similarity">
    <text evidence="7">Belongs to the binding-protein-dependent transport system permease family.</text>
</comment>
<evidence type="ECO:0000256" key="2">
    <source>
        <dbReference type="ARBA" id="ARBA00022448"/>
    </source>
</evidence>
<evidence type="ECO:0000256" key="6">
    <source>
        <dbReference type="ARBA" id="ARBA00023136"/>
    </source>
</evidence>
<dbReference type="PANTHER" id="PTHR30193">
    <property type="entry name" value="ABC TRANSPORTER PERMEASE PROTEIN"/>
    <property type="match status" value="1"/>
</dbReference>
<dbReference type="AlphaFoldDB" id="A0A3T1DBC2"/>
<feature type="transmembrane region" description="Helical" evidence="7">
    <location>
        <begin position="107"/>
        <end position="127"/>
    </location>
</feature>
<dbReference type="GO" id="GO:0005886">
    <property type="term" value="C:plasma membrane"/>
    <property type="evidence" value="ECO:0007669"/>
    <property type="project" value="UniProtKB-SubCell"/>
</dbReference>
<feature type="transmembrane region" description="Helical" evidence="7">
    <location>
        <begin position="9"/>
        <end position="31"/>
    </location>
</feature>
<dbReference type="PROSITE" id="PS50928">
    <property type="entry name" value="ABC_TM1"/>
    <property type="match status" value="1"/>
</dbReference>
<dbReference type="EMBL" id="AP019400">
    <property type="protein sequence ID" value="BBI35407.1"/>
    <property type="molecule type" value="Genomic_DNA"/>
</dbReference>
<evidence type="ECO:0000256" key="5">
    <source>
        <dbReference type="ARBA" id="ARBA00022989"/>
    </source>
</evidence>
<feature type="transmembrane region" description="Helical" evidence="7">
    <location>
        <begin position="218"/>
        <end position="238"/>
    </location>
</feature>
<dbReference type="PANTHER" id="PTHR30193:SF41">
    <property type="entry name" value="DIACETYLCHITOBIOSE UPTAKE SYSTEM PERMEASE PROTEIN NGCF"/>
    <property type="match status" value="1"/>
</dbReference>
<keyword evidence="5 7" id="KW-1133">Transmembrane helix</keyword>
<feature type="domain" description="ABC transmembrane type-1" evidence="8">
    <location>
        <begin position="69"/>
        <end position="285"/>
    </location>
</feature>
<keyword evidence="6 7" id="KW-0472">Membrane</keyword>
<evidence type="ECO:0000256" key="7">
    <source>
        <dbReference type="RuleBase" id="RU363032"/>
    </source>
</evidence>
<evidence type="ECO:0000256" key="3">
    <source>
        <dbReference type="ARBA" id="ARBA00022475"/>
    </source>
</evidence>
<dbReference type="GO" id="GO:0055085">
    <property type="term" value="P:transmembrane transport"/>
    <property type="evidence" value="ECO:0007669"/>
    <property type="project" value="InterPro"/>
</dbReference>
<gene>
    <name evidence="9" type="ORF">KCTCHS21_48060</name>
</gene>
<dbReference type="SUPFAM" id="SSF161098">
    <property type="entry name" value="MetI-like"/>
    <property type="match status" value="1"/>
</dbReference>
<dbReference type="InterPro" id="IPR051393">
    <property type="entry name" value="ABC_transporter_permease"/>
</dbReference>
<keyword evidence="4 7" id="KW-0812">Transmembrane</keyword>
<accession>A0A3T1DBC2</accession>
<feature type="transmembrane region" description="Helical" evidence="7">
    <location>
        <begin position="159"/>
        <end position="182"/>
    </location>
</feature>